<feature type="transmembrane region" description="Helical" evidence="6">
    <location>
        <begin position="220"/>
        <end position="238"/>
    </location>
</feature>
<keyword evidence="3 6" id="KW-0812">Transmembrane</keyword>
<dbReference type="CDD" id="cd06581">
    <property type="entry name" value="TM_PBP1_LivM_like"/>
    <property type="match status" value="1"/>
</dbReference>
<comment type="caution">
    <text evidence="7">The sequence shown here is derived from an EMBL/GenBank/DDBJ whole genome shotgun (WGS) entry which is preliminary data.</text>
</comment>
<dbReference type="GO" id="GO:0005886">
    <property type="term" value="C:plasma membrane"/>
    <property type="evidence" value="ECO:0007669"/>
    <property type="project" value="UniProtKB-SubCell"/>
</dbReference>
<keyword evidence="5 6" id="KW-0472">Membrane</keyword>
<protein>
    <submittedName>
        <fullName evidence="7">Branched-chain amino acid transport system permease protein</fullName>
    </submittedName>
</protein>
<dbReference type="PANTHER" id="PTHR30482:SF10">
    <property type="entry name" value="HIGH-AFFINITY BRANCHED-CHAIN AMINO ACID TRANSPORT PROTEIN BRAE"/>
    <property type="match status" value="1"/>
</dbReference>
<feature type="transmembrane region" description="Helical" evidence="6">
    <location>
        <begin position="136"/>
        <end position="158"/>
    </location>
</feature>
<feature type="transmembrane region" description="Helical" evidence="6">
    <location>
        <begin position="99"/>
        <end position="116"/>
    </location>
</feature>
<evidence type="ECO:0000313" key="7">
    <source>
        <dbReference type="EMBL" id="MBB5869290.1"/>
    </source>
</evidence>
<evidence type="ECO:0000256" key="4">
    <source>
        <dbReference type="ARBA" id="ARBA00022989"/>
    </source>
</evidence>
<evidence type="ECO:0000256" key="6">
    <source>
        <dbReference type="SAM" id="Phobius"/>
    </source>
</evidence>
<feature type="transmembrane region" description="Helical" evidence="6">
    <location>
        <begin position="343"/>
        <end position="362"/>
    </location>
</feature>
<evidence type="ECO:0000256" key="5">
    <source>
        <dbReference type="ARBA" id="ARBA00023136"/>
    </source>
</evidence>
<dbReference type="InterPro" id="IPR001851">
    <property type="entry name" value="ABC_transp_permease"/>
</dbReference>
<dbReference type="GO" id="GO:0015658">
    <property type="term" value="F:branched-chain amino acid transmembrane transporter activity"/>
    <property type="evidence" value="ECO:0007669"/>
    <property type="project" value="InterPro"/>
</dbReference>
<keyword evidence="2" id="KW-1003">Cell membrane</keyword>
<dbReference type="EMBL" id="JACHMN010000002">
    <property type="protein sequence ID" value="MBB5869290.1"/>
    <property type="molecule type" value="Genomic_DNA"/>
</dbReference>
<feature type="transmembrane region" description="Helical" evidence="6">
    <location>
        <begin position="71"/>
        <end position="92"/>
    </location>
</feature>
<organism evidence="7 8">
    <name type="scientific">Allocatelliglobosispora scoriae</name>
    <dbReference type="NCBI Taxonomy" id="643052"/>
    <lineage>
        <taxon>Bacteria</taxon>
        <taxon>Bacillati</taxon>
        <taxon>Actinomycetota</taxon>
        <taxon>Actinomycetes</taxon>
        <taxon>Micromonosporales</taxon>
        <taxon>Micromonosporaceae</taxon>
        <taxon>Allocatelliglobosispora</taxon>
    </lineage>
</organism>
<feature type="transmembrane region" description="Helical" evidence="6">
    <location>
        <begin position="33"/>
        <end position="51"/>
    </location>
</feature>
<evidence type="ECO:0000256" key="3">
    <source>
        <dbReference type="ARBA" id="ARBA00022692"/>
    </source>
</evidence>
<feature type="transmembrane region" description="Helical" evidence="6">
    <location>
        <begin position="165"/>
        <end position="183"/>
    </location>
</feature>
<comment type="subcellular location">
    <subcellularLocation>
        <location evidence="1">Cell membrane</location>
        <topology evidence="1">Multi-pass membrane protein</topology>
    </subcellularLocation>
</comment>
<gene>
    <name evidence="7" type="ORF">F4553_002669</name>
</gene>
<dbReference type="Pfam" id="PF02653">
    <property type="entry name" value="BPD_transp_2"/>
    <property type="match status" value="1"/>
</dbReference>
<evidence type="ECO:0000256" key="2">
    <source>
        <dbReference type="ARBA" id="ARBA00022475"/>
    </source>
</evidence>
<reference evidence="7 8" key="1">
    <citation type="submission" date="2020-08" db="EMBL/GenBank/DDBJ databases">
        <title>Sequencing the genomes of 1000 actinobacteria strains.</title>
        <authorList>
            <person name="Klenk H.-P."/>
        </authorList>
    </citation>
    <scope>NUCLEOTIDE SEQUENCE [LARGE SCALE GENOMIC DNA]</scope>
    <source>
        <strain evidence="7 8">DSM 45362</strain>
    </source>
</reference>
<dbReference type="PANTHER" id="PTHR30482">
    <property type="entry name" value="HIGH-AFFINITY BRANCHED-CHAIN AMINO ACID TRANSPORT SYSTEM PERMEASE"/>
    <property type="match status" value="1"/>
</dbReference>
<accession>A0A841BR50</accession>
<name>A0A841BR50_9ACTN</name>
<feature type="transmembrane region" description="Helical" evidence="6">
    <location>
        <begin position="300"/>
        <end position="331"/>
    </location>
</feature>
<proteinExistence type="predicted"/>
<dbReference type="AlphaFoldDB" id="A0A841BR50"/>
<dbReference type="Proteomes" id="UP000587527">
    <property type="component" value="Unassembled WGS sequence"/>
</dbReference>
<evidence type="ECO:0000256" key="1">
    <source>
        <dbReference type="ARBA" id="ARBA00004651"/>
    </source>
</evidence>
<feature type="transmembrane region" description="Helical" evidence="6">
    <location>
        <begin position="269"/>
        <end position="288"/>
    </location>
</feature>
<dbReference type="InterPro" id="IPR043428">
    <property type="entry name" value="LivM-like"/>
</dbReference>
<evidence type="ECO:0000313" key="8">
    <source>
        <dbReference type="Proteomes" id="UP000587527"/>
    </source>
</evidence>
<keyword evidence="8" id="KW-1185">Reference proteome</keyword>
<sequence>MIMDKVRSADERRLKLRSDMGERWRKLPMWQRLLAPAAGIVFLYYLPYLAIPGLEYVRTDFAEAGSNWSGVLFTCAVYALVAIGLNVVVGLAGLLDLGYVGFFAIGAYTVGLFGSVESPVVKMIQRTFDLPETWALAWGLCIPLAIALTMISGVILGGPTLRLRGDYLAIVTMGFGEIIRIVARNSEWTGGPQGISAIPGPEGPPSQDNVVFGLIDPTPWYWLAITVALLLVVATRRLEHSRVGRSWLAVREDEDAAAVMGVQGFKYKLWAFAIGACLGGMSGALFASRQTFIDPTNFGLALSITFVAMVVLGGAGNMFGVAFGAVLLTYLPERFRELQDWRPFAVGVAIVIVMIFKPAGLIPSRRRARELKDRAEEAVAANV</sequence>
<keyword evidence="4 6" id="KW-1133">Transmembrane helix</keyword>